<keyword evidence="4 5" id="KW-0472">Membrane</keyword>
<dbReference type="InterPro" id="IPR009908">
    <property type="entry name" value="Methylamine_util_MauE"/>
</dbReference>
<dbReference type="EMBL" id="NCXP01000042">
    <property type="protein sequence ID" value="OSC37658.1"/>
    <property type="molecule type" value="Genomic_DNA"/>
</dbReference>
<dbReference type="GO" id="GO:0003824">
    <property type="term" value="F:catalytic activity"/>
    <property type="evidence" value="ECO:0007669"/>
    <property type="project" value="UniProtKB-ARBA"/>
</dbReference>
<dbReference type="STRING" id="1430326.B8W66_21190"/>
<reference evidence="7 8" key="1">
    <citation type="submission" date="2017-04" db="EMBL/GenBank/DDBJ databases">
        <title>The new phylogeny of genus Mycobacterium.</title>
        <authorList>
            <person name="Tortoli E."/>
            <person name="Trovato A."/>
            <person name="Cirillo D.M."/>
        </authorList>
    </citation>
    <scope>NUCLEOTIDE SEQUENCE [LARGE SCALE GENOMIC DNA]</scope>
    <source>
        <strain evidence="7 8">TBL 1200985</strain>
    </source>
</reference>
<dbReference type="GO" id="GO:0016020">
    <property type="term" value="C:membrane"/>
    <property type="evidence" value="ECO:0007669"/>
    <property type="project" value="UniProtKB-SubCell"/>
</dbReference>
<evidence type="ECO:0000256" key="3">
    <source>
        <dbReference type="ARBA" id="ARBA00022989"/>
    </source>
</evidence>
<dbReference type="PROSITE" id="PS51352">
    <property type="entry name" value="THIOREDOXIN_2"/>
    <property type="match status" value="1"/>
</dbReference>
<feature type="transmembrane region" description="Helical" evidence="5">
    <location>
        <begin position="116"/>
        <end position="146"/>
    </location>
</feature>
<evidence type="ECO:0000313" key="8">
    <source>
        <dbReference type="Proteomes" id="UP000193247"/>
    </source>
</evidence>
<comment type="caution">
    <text evidence="7">The sequence shown here is derived from an EMBL/GenBank/DDBJ whole genome shotgun (WGS) entry which is preliminary data.</text>
</comment>
<dbReference type="AlphaFoldDB" id="A0A1X2LR89"/>
<sequence>MIVLAARLLLGGMFAIGATAKLADRDGGRQAVAAFGVPRSAAASAGLAIVATEFGIAALLVAAPKFGALAALIALAGFSAVVLVSLAHGRRPECHCFGRLSAAPLGWPTLARNGCFATLAAIVAIDGQFCWALTALAIAMLALWIGPAAHRRRTARAGTTVAGLALPDRAGRTWTLDRLRVGHKPLVLIFGQPGCGACDALLPEVARWQHNLSGRVTVALISAGAATHDVPLELVDERRAAFAAYDIRATPSAVLIDDGQRPVTARGATAIRELVDRTAQVSEGNKFTRRGLLRRASAGLASAGAVTVAACDTPSKKPDTLALKVDGAWLCNQTFALCTTAPCVPSPTDPDISVCDCVVVNGYSIGFKTCSERAQSGTRVRSAFSTVNVNANFGVLSCPSGVPWANCLDVECEIDTTNPAVAKCRCLTVKTGESVTFGGGCDAATCTSTIWSAATPDLPATAQYRKGLQQLGQPMVDFPKTCPAPK</sequence>
<comment type="subcellular location">
    <subcellularLocation>
        <location evidence="1">Membrane</location>
        <topology evidence="1">Multi-pass membrane protein</topology>
    </subcellularLocation>
</comment>
<accession>A0A1X2LR89</accession>
<evidence type="ECO:0000256" key="5">
    <source>
        <dbReference type="SAM" id="Phobius"/>
    </source>
</evidence>
<evidence type="ECO:0000256" key="2">
    <source>
        <dbReference type="ARBA" id="ARBA00022692"/>
    </source>
</evidence>
<dbReference type="Gene3D" id="3.40.30.10">
    <property type="entry name" value="Glutaredoxin"/>
    <property type="match status" value="1"/>
</dbReference>
<keyword evidence="2 5" id="KW-0812">Transmembrane</keyword>
<evidence type="ECO:0000259" key="6">
    <source>
        <dbReference type="PROSITE" id="PS51352"/>
    </source>
</evidence>
<feature type="domain" description="Thioredoxin" evidence="6">
    <location>
        <begin position="155"/>
        <end position="283"/>
    </location>
</feature>
<keyword evidence="3 5" id="KW-1133">Transmembrane helix</keyword>
<protein>
    <recommendedName>
        <fullName evidence="6">Thioredoxin domain-containing protein</fullName>
    </recommendedName>
</protein>
<dbReference type="OrthoDB" id="5643368at2"/>
<feature type="transmembrane region" description="Helical" evidence="5">
    <location>
        <begin position="41"/>
        <end position="61"/>
    </location>
</feature>
<dbReference type="InterPro" id="IPR036249">
    <property type="entry name" value="Thioredoxin-like_sf"/>
</dbReference>
<organism evidence="7 8">
    <name type="scientific">Mycobacterium decipiens</name>
    <dbReference type="NCBI Taxonomy" id="1430326"/>
    <lineage>
        <taxon>Bacteria</taxon>
        <taxon>Bacillati</taxon>
        <taxon>Actinomycetota</taxon>
        <taxon>Actinomycetes</taxon>
        <taxon>Mycobacteriales</taxon>
        <taxon>Mycobacteriaceae</taxon>
        <taxon>Mycobacterium</taxon>
    </lineage>
</organism>
<dbReference type="InterPro" id="IPR013766">
    <property type="entry name" value="Thioredoxin_domain"/>
</dbReference>
<dbReference type="GO" id="GO:0030416">
    <property type="term" value="P:methylamine metabolic process"/>
    <property type="evidence" value="ECO:0007669"/>
    <property type="project" value="InterPro"/>
</dbReference>
<dbReference type="Pfam" id="PF07291">
    <property type="entry name" value="MauE"/>
    <property type="match status" value="1"/>
</dbReference>
<evidence type="ECO:0000256" key="4">
    <source>
        <dbReference type="ARBA" id="ARBA00023136"/>
    </source>
</evidence>
<proteinExistence type="predicted"/>
<dbReference type="Proteomes" id="UP000193247">
    <property type="component" value="Unassembled WGS sequence"/>
</dbReference>
<keyword evidence="8" id="KW-1185">Reference proteome</keyword>
<dbReference type="RefSeq" id="WP_085327224.1">
    <property type="nucleotide sequence ID" value="NZ_NCXP01000042.1"/>
</dbReference>
<gene>
    <name evidence="7" type="ORF">B8W66_21190</name>
</gene>
<evidence type="ECO:0000313" key="7">
    <source>
        <dbReference type="EMBL" id="OSC37658.1"/>
    </source>
</evidence>
<dbReference type="SUPFAM" id="SSF52833">
    <property type="entry name" value="Thioredoxin-like"/>
    <property type="match status" value="1"/>
</dbReference>
<feature type="transmembrane region" description="Helical" evidence="5">
    <location>
        <begin position="68"/>
        <end position="87"/>
    </location>
</feature>
<name>A0A1X2LR89_9MYCO</name>
<evidence type="ECO:0000256" key="1">
    <source>
        <dbReference type="ARBA" id="ARBA00004141"/>
    </source>
</evidence>